<sequence>MDWHSTTRLTAIRTASGFVIIYCIRRISQLIVGEVSNVLWCHSVVYCSRQCQHDDWRVFHREECPNSRLNRIGTYTLSL</sequence>
<dbReference type="GO" id="GO:0008270">
    <property type="term" value="F:zinc ion binding"/>
    <property type="evidence" value="ECO:0007669"/>
    <property type="project" value="UniProtKB-KW"/>
</dbReference>
<evidence type="ECO:0000313" key="7">
    <source>
        <dbReference type="Proteomes" id="UP000298030"/>
    </source>
</evidence>
<dbReference type="AlphaFoldDB" id="A0A4Y7T5C2"/>
<dbReference type="Gene3D" id="6.10.140.2220">
    <property type="match status" value="1"/>
</dbReference>
<gene>
    <name evidence="6" type="ORF">FA13DRAFT_756989</name>
</gene>
<dbReference type="EMBL" id="QPFP01000030">
    <property type="protein sequence ID" value="TEB28759.1"/>
    <property type="molecule type" value="Genomic_DNA"/>
</dbReference>
<keyword evidence="2 4" id="KW-0863">Zinc-finger</keyword>
<organism evidence="6 7">
    <name type="scientific">Coprinellus micaceus</name>
    <name type="common">Glistening ink-cap mushroom</name>
    <name type="synonym">Coprinus micaceus</name>
    <dbReference type="NCBI Taxonomy" id="71717"/>
    <lineage>
        <taxon>Eukaryota</taxon>
        <taxon>Fungi</taxon>
        <taxon>Dikarya</taxon>
        <taxon>Basidiomycota</taxon>
        <taxon>Agaricomycotina</taxon>
        <taxon>Agaricomycetes</taxon>
        <taxon>Agaricomycetidae</taxon>
        <taxon>Agaricales</taxon>
        <taxon>Agaricineae</taxon>
        <taxon>Psathyrellaceae</taxon>
        <taxon>Coprinellus</taxon>
    </lineage>
</organism>
<protein>
    <recommendedName>
        <fullName evidence="5">MYND-type domain-containing protein</fullName>
    </recommendedName>
</protein>
<proteinExistence type="predicted"/>
<evidence type="ECO:0000313" key="6">
    <source>
        <dbReference type="EMBL" id="TEB28759.1"/>
    </source>
</evidence>
<accession>A0A4Y7T5C2</accession>
<dbReference type="InterPro" id="IPR002893">
    <property type="entry name" value="Znf_MYND"/>
</dbReference>
<keyword evidence="3" id="KW-0862">Zinc</keyword>
<comment type="caution">
    <text evidence="6">The sequence shown here is derived from an EMBL/GenBank/DDBJ whole genome shotgun (WGS) entry which is preliminary data.</text>
</comment>
<name>A0A4Y7T5C2_COPMI</name>
<dbReference type="Proteomes" id="UP000298030">
    <property type="component" value="Unassembled WGS sequence"/>
</dbReference>
<evidence type="ECO:0000256" key="2">
    <source>
        <dbReference type="ARBA" id="ARBA00022771"/>
    </source>
</evidence>
<dbReference type="SUPFAM" id="SSF144232">
    <property type="entry name" value="HIT/MYND zinc finger-like"/>
    <property type="match status" value="1"/>
</dbReference>
<reference evidence="6 7" key="1">
    <citation type="journal article" date="2019" name="Nat. Ecol. Evol.">
        <title>Megaphylogeny resolves global patterns of mushroom evolution.</title>
        <authorList>
            <person name="Varga T."/>
            <person name="Krizsan K."/>
            <person name="Foldi C."/>
            <person name="Dima B."/>
            <person name="Sanchez-Garcia M."/>
            <person name="Sanchez-Ramirez S."/>
            <person name="Szollosi G.J."/>
            <person name="Szarkandi J.G."/>
            <person name="Papp V."/>
            <person name="Albert L."/>
            <person name="Andreopoulos W."/>
            <person name="Angelini C."/>
            <person name="Antonin V."/>
            <person name="Barry K.W."/>
            <person name="Bougher N.L."/>
            <person name="Buchanan P."/>
            <person name="Buyck B."/>
            <person name="Bense V."/>
            <person name="Catcheside P."/>
            <person name="Chovatia M."/>
            <person name="Cooper J."/>
            <person name="Damon W."/>
            <person name="Desjardin D."/>
            <person name="Finy P."/>
            <person name="Geml J."/>
            <person name="Haridas S."/>
            <person name="Hughes K."/>
            <person name="Justo A."/>
            <person name="Karasinski D."/>
            <person name="Kautmanova I."/>
            <person name="Kiss B."/>
            <person name="Kocsube S."/>
            <person name="Kotiranta H."/>
            <person name="LaButti K.M."/>
            <person name="Lechner B.E."/>
            <person name="Liimatainen K."/>
            <person name="Lipzen A."/>
            <person name="Lukacs Z."/>
            <person name="Mihaltcheva S."/>
            <person name="Morgado L.N."/>
            <person name="Niskanen T."/>
            <person name="Noordeloos M.E."/>
            <person name="Ohm R.A."/>
            <person name="Ortiz-Santana B."/>
            <person name="Ovrebo C."/>
            <person name="Racz N."/>
            <person name="Riley R."/>
            <person name="Savchenko A."/>
            <person name="Shiryaev A."/>
            <person name="Soop K."/>
            <person name="Spirin V."/>
            <person name="Szebenyi C."/>
            <person name="Tomsovsky M."/>
            <person name="Tulloss R.E."/>
            <person name="Uehling J."/>
            <person name="Grigoriev I.V."/>
            <person name="Vagvolgyi C."/>
            <person name="Papp T."/>
            <person name="Martin F.M."/>
            <person name="Miettinen O."/>
            <person name="Hibbett D.S."/>
            <person name="Nagy L.G."/>
        </authorList>
    </citation>
    <scope>NUCLEOTIDE SEQUENCE [LARGE SCALE GENOMIC DNA]</scope>
    <source>
        <strain evidence="6 7">FP101781</strain>
    </source>
</reference>
<evidence type="ECO:0000256" key="4">
    <source>
        <dbReference type="PROSITE-ProRule" id="PRU00134"/>
    </source>
</evidence>
<evidence type="ECO:0000256" key="3">
    <source>
        <dbReference type="ARBA" id="ARBA00022833"/>
    </source>
</evidence>
<evidence type="ECO:0000259" key="5">
    <source>
        <dbReference type="PROSITE" id="PS50865"/>
    </source>
</evidence>
<dbReference type="Pfam" id="PF01753">
    <property type="entry name" value="zf-MYND"/>
    <property type="match status" value="1"/>
</dbReference>
<keyword evidence="7" id="KW-1185">Reference proteome</keyword>
<dbReference type="PROSITE" id="PS50865">
    <property type="entry name" value="ZF_MYND_2"/>
    <property type="match status" value="1"/>
</dbReference>
<feature type="domain" description="MYND-type" evidence="5">
    <location>
        <begin position="20"/>
        <end position="64"/>
    </location>
</feature>
<dbReference type="OrthoDB" id="194358at2759"/>
<keyword evidence="1" id="KW-0479">Metal-binding</keyword>
<evidence type="ECO:0000256" key="1">
    <source>
        <dbReference type="ARBA" id="ARBA00022723"/>
    </source>
</evidence>